<feature type="region of interest" description="Disordered" evidence="1">
    <location>
        <begin position="526"/>
        <end position="546"/>
    </location>
</feature>
<proteinExistence type="predicted"/>
<feature type="transmembrane region" description="Helical" evidence="2">
    <location>
        <begin position="356"/>
        <end position="375"/>
    </location>
</feature>
<keyword evidence="4" id="KW-1185">Reference proteome</keyword>
<keyword evidence="2" id="KW-1133">Transmembrane helix</keyword>
<evidence type="ECO:0000256" key="1">
    <source>
        <dbReference type="SAM" id="MobiDB-lite"/>
    </source>
</evidence>
<sequence length="592" mass="64233">MPPIRYSGGVGAARRAVGAAQPSRDGGRSPGGIRAFGPGPGPEWLPWLAMVRRDPSDDEPSAWERGRHGRSPDEGAEIIPLDSRRVRDDSFPVFRHGKSGPVEVPPEEPFQGWRRGSTRQERENPAYDSWVDDPDEQIYRPAAREHSAREHSGREDPVPDRPGYRTSARSYSGPGDDGWDDDGWDAAEQDVPDLDDDEFGDVDHDGGRAAEDDADERRAVGHRSDEDRAGRGLADREGRSGRRRPDVWDDDPDLDSDADTAGAGRQAGLARRQDGPGTFPAWRQGTRRSRRELAAREPDAPPPPGERADRRRVPEPERKQRARFRPRSLRGAVGLGIAAAILLLYGFLYVDPQGRWWLPLAAGFVVLVLLALLRLDRLTKGWTWHIAGLAVLAGLVLETRDNPWSWAFAVSIGVLLAGLLRLPRWPVAVAGVVLCIVSFVGYQFRASEVRQQEAEIAQQAGTQMREGFGYDRPDLVLSKLNDGLSPLDTQAICRLLDAPAQAQLTAATGTADCTAAVAAASAKVPAGSSTATPRATGSNGPPPPSGTILEVNGCATAWGRAVPTVGVIETVRTDEPSKVIWRVAGFKPCTTP</sequence>
<feature type="compositionally biased region" description="Basic and acidic residues" evidence="1">
    <location>
        <begin position="306"/>
        <end position="319"/>
    </location>
</feature>
<reference evidence="3 4" key="1">
    <citation type="journal article" date="2019" name="Int. J. Syst. Evol. Microbiol.">
        <title>The Global Catalogue of Microorganisms (GCM) 10K type strain sequencing project: providing services to taxonomists for standard genome sequencing and annotation.</title>
        <authorList>
            <consortium name="The Broad Institute Genomics Platform"/>
            <consortium name="The Broad Institute Genome Sequencing Center for Infectious Disease"/>
            <person name="Wu L."/>
            <person name="Ma J."/>
        </authorList>
    </citation>
    <scope>NUCLEOTIDE SEQUENCE [LARGE SCALE GENOMIC DNA]</scope>
    <source>
        <strain evidence="3 4">JCM 16009</strain>
    </source>
</reference>
<feature type="compositionally biased region" description="Basic and acidic residues" evidence="1">
    <location>
        <begin position="62"/>
        <end position="73"/>
    </location>
</feature>
<evidence type="ECO:0000256" key="2">
    <source>
        <dbReference type="SAM" id="Phobius"/>
    </source>
</evidence>
<organism evidence="3 4">
    <name type="scientific">Pseudonocardia ailaonensis</name>
    <dbReference type="NCBI Taxonomy" id="367279"/>
    <lineage>
        <taxon>Bacteria</taxon>
        <taxon>Bacillati</taxon>
        <taxon>Actinomycetota</taxon>
        <taxon>Actinomycetes</taxon>
        <taxon>Pseudonocardiales</taxon>
        <taxon>Pseudonocardiaceae</taxon>
        <taxon>Pseudonocardia</taxon>
    </lineage>
</organism>
<evidence type="ECO:0000313" key="4">
    <source>
        <dbReference type="Proteomes" id="UP001500449"/>
    </source>
</evidence>
<keyword evidence="2" id="KW-0812">Transmembrane</keyword>
<feature type="compositionally biased region" description="Basic and acidic residues" evidence="1">
    <location>
        <begin position="142"/>
        <end position="163"/>
    </location>
</feature>
<dbReference type="EMBL" id="BAAAQK010000029">
    <property type="protein sequence ID" value="GAA1879487.1"/>
    <property type="molecule type" value="Genomic_DNA"/>
</dbReference>
<comment type="caution">
    <text evidence="3">The sequence shown here is derived from an EMBL/GenBank/DDBJ whole genome shotgun (WGS) entry which is preliminary data.</text>
</comment>
<keyword evidence="2" id="KW-0472">Membrane</keyword>
<feature type="compositionally biased region" description="Polar residues" evidence="1">
    <location>
        <begin position="527"/>
        <end position="539"/>
    </location>
</feature>
<feature type="region of interest" description="Disordered" evidence="1">
    <location>
        <begin position="53"/>
        <end position="323"/>
    </location>
</feature>
<feature type="transmembrane region" description="Helical" evidence="2">
    <location>
        <begin position="382"/>
        <end position="397"/>
    </location>
</feature>
<name>A0ABN2NPG8_9PSEU</name>
<feature type="region of interest" description="Disordered" evidence="1">
    <location>
        <begin position="1"/>
        <end position="41"/>
    </location>
</feature>
<feature type="transmembrane region" description="Helical" evidence="2">
    <location>
        <begin position="328"/>
        <end position="350"/>
    </location>
</feature>
<feature type="compositionally biased region" description="Low complexity" evidence="1">
    <location>
        <begin position="259"/>
        <end position="270"/>
    </location>
</feature>
<accession>A0ABN2NPG8</accession>
<feature type="compositionally biased region" description="Acidic residues" evidence="1">
    <location>
        <begin position="177"/>
        <end position="200"/>
    </location>
</feature>
<feature type="compositionally biased region" description="Basic and acidic residues" evidence="1">
    <location>
        <begin position="201"/>
        <end position="247"/>
    </location>
</feature>
<dbReference type="Proteomes" id="UP001500449">
    <property type="component" value="Unassembled WGS sequence"/>
</dbReference>
<protein>
    <submittedName>
        <fullName evidence="3">Uncharacterized protein</fullName>
    </submittedName>
</protein>
<gene>
    <name evidence="3" type="ORF">GCM10009836_71080</name>
</gene>
<feature type="transmembrane region" description="Helical" evidence="2">
    <location>
        <begin position="403"/>
        <end position="420"/>
    </location>
</feature>
<feature type="compositionally biased region" description="Acidic residues" evidence="1">
    <location>
        <begin position="248"/>
        <end position="258"/>
    </location>
</feature>
<evidence type="ECO:0000313" key="3">
    <source>
        <dbReference type="EMBL" id="GAA1879487.1"/>
    </source>
</evidence>
<feature type="transmembrane region" description="Helical" evidence="2">
    <location>
        <begin position="427"/>
        <end position="444"/>
    </location>
</feature>